<evidence type="ECO:0000256" key="1">
    <source>
        <dbReference type="SAM" id="Phobius"/>
    </source>
</evidence>
<reference evidence="4 5" key="1">
    <citation type="submission" date="2019-11" db="EMBL/GenBank/DDBJ databases">
        <authorList>
            <person name="Cho J.-C."/>
        </authorList>
    </citation>
    <scope>NUCLEOTIDE SEQUENCE [LARGE SCALE GENOMIC DNA]</scope>
    <source>
        <strain evidence="3 4">JH1073</strain>
        <strain evidence="2 5">JH702</strain>
    </source>
</reference>
<keyword evidence="1" id="KW-0812">Transmembrane</keyword>
<dbReference type="EMBL" id="CP046147">
    <property type="protein sequence ID" value="WFG39202.1"/>
    <property type="molecule type" value="Genomic_DNA"/>
</dbReference>
<evidence type="ECO:0000313" key="2">
    <source>
        <dbReference type="EMBL" id="MDG0866073.1"/>
    </source>
</evidence>
<feature type="transmembrane region" description="Helical" evidence="1">
    <location>
        <begin position="31"/>
        <end position="50"/>
    </location>
</feature>
<gene>
    <name evidence="2" type="ORF">GKO46_03185</name>
    <name evidence="3" type="ORF">GKO48_06075</name>
</gene>
<feature type="transmembrane region" description="Helical" evidence="1">
    <location>
        <begin position="94"/>
        <end position="120"/>
    </location>
</feature>
<evidence type="ECO:0000313" key="5">
    <source>
        <dbReference type="Proteomes" id="UP001321249"/>
    </source>
</evidence>
<dbReference type="RefSeq" id="WP_342822655.1">
    <property type="nucleotide sequence ID" value="NZ_CP046146.1"/>
</dbReference>
<dbReference type="Proteomes" id="UP001219901">
    <property type="component" value="Chromosome"/>
</dbReference>
<name>A0AAJ6CT84_9CHLR</name>
<accession>A0AAJ6CT84</accession>
<reference evidence="3" key="2">
    <citation type="journal article" date="2023" name="Nat. Commun.">
        <title>Cultivation of marine bacteria of the SAR202 clade.</title>
        <authorList>
            <person name="Lim Y."/>
            <person name="Seo J.H."/>
            <person name="Giovannoni S.J."/>
            <person name="Kang I."/>
            <person name="Cho J.C."/>
        </authorList>
    </citation>
    <scope>NUCLEOTIDE SEQUENCE</scope>
    <source>
        <strain evidence="3">JH1073</strain>
    </source>
</reference>
<evidence type="ECO:0000313" key="4">
    <source>
        <dbReference type="Proteomes" id="UP001219901"/>
    </source>
</evidence>
<evidence type="ECO:0000313" key="3">
    <source>
        <dbReference type="EMBL" id="WFG39202.1"/>
    </source>
</evidence>
<proteinExistence type="predicted"/>
<keyword evidence="4" id="KW-1185">Reference proteome</keyword>
<dbReference type="AlphaFoldDB" id="A0AAJ6CT84"/>
<keyword evidence="1" id="KW-0472">Membrane</keyword>
<keyword evidence="1" id="KW-1133">Transmembrane helix</keyword>
<feature type="transmembrane region" description="Helical" evidence="1">
    <location>
        <begin position="57"/>
        <end position="82"/>
    </location>
</feature>
<evidence type="ECO:0008006" key="6">
    <source>
        <dbReference type="Google" id="ProtNLM"/>
    </source>
</evidence>
<reference evidence="4" key="3">
    <citation type="submission" date="2023-06" db="EMBL/GenBank/DDBJ databases">
        <title>Pangenomics reveal diversification of enzyme families and niche specialization in globally abundant SAR202 bacteria.</title>
        <authorList>
            <person name="Saw J.H.W."/>
        </authorList>
    </citation>
    <scope>NUCLEOTIDE SEQUENCE [LARGE SCALE GENOMIC DNA]</scope>
    <source>
        <strain evidence="4">JH1073</strain>
    </source>
</reference>
<protein>
    <recommendedName>
        <fullName evidence="6">TIGR04086 family membrane protein</fullName>
    </recommendedName>
</protein>
<sequence length="130" mass="13176">MKTLILKLVALGGMIALVAALWPIFTEAETSLVIIFVVLSMAGIGIAALAMFSKKRWLLWAALGAWPGALIGGLVFAGIALLTVSNGTTGWEGVIVGVVIILGVFVGSVAGAITGGVLGARKTRQANSAS</sequence>
<feature type="transmembrane region" description="Helical" evidence="1">
    <location>
        <begin position="5"/>
        <end position="25"/>
    </location>
</feature>
<dbReference type="Proteomes" id="UP001321249">
    <property type="component" value="Unassembled WGS sequence"/>
</dbReference>
<dbReference type="EMBL" id="WMBE01000001">
    <property type="protein sequence ID" value="MDG0866073.1"/>
    <property type="molecule type" value="Genomic_DNA"/>
</dbReference>
<organism evidence="3 4">
    <name type="scientific">Candidatus Lucifugimonas marina</name>
    <dbReference type="NCBI Taxonomy" id="3038979"/>
    <lineage>
        <taxon>Bacteria</taxon>
        <taxon>Bacillati</taxon>
        <taxon>Chloroflexota</taxon>
        <taxon>Dehalococcoidia</taxon>
        <taxon>SAR202 cluster</taxon>
        <taxon>Candidatus Lucifugimonadales</taxon>
        <taxon>Candidatus Lucifugimonadaceae</taxon>
        <taxon>Candidatus Lucifugimonas</taxon>
    </lineage>
</organism>